<dbReference type="InterPro" id="IPR009057">
    <property type="entry name" value="Homeodomain-like_sf"/>
</dbReference>
<dbReference type="RefSeq" id="WP_116177206.1">
    <property type="nucleotide sequence ID" value="NZ_CP144375.1"/>
</dbReference>
<evidence type="ECO:0000313" key="8">
    <source>
        <dbReference type="Proteomes" id="UP000256269"/>
    </source>
</evidence>
<keyword evidence="8" id="KW-1185">Reference proteome</keyword>
<evidence type="ECO:0000259" key="6">
    <source>
        <dbReference type="PROSITE" id="PS50977"/>
    </source>
</evidence>
<evidence type="ECO:0000256" key="2">
    <source>
        <dbReference type="ARBA" id="ARBA00023125"/>
    </source>
</evidence>
<dbReference type="SUPFAM" id="SSF46689">
    <property type="entry name" value="Homeodomain-like"/>
    <property type="match status" value="1"/>
</dbReference>
<dbReference type="PRINTS" id="PR00455">
    <property type="entry name" value="HTHTETR"/>
</dbReference>
<dbReference type="GO" id="GO:0000976">
    <property type="term" value="F:transcription cis-regulatory region binding"/>
    <property type="evidence" value="ECO:0007669"/>
    <property type="project" value="TreeGrafter"/>
</dbReference>
<dbReference type="Gene3D" id="1.10.357.10">
    <property type="entry name" value="Tetracycline Repressor, domain 2"/>
    <property type="match status" value="1"/>
</dbReference>
<evidence type="ECO:0000256" key="3">
    <source>
        <dbReference type="ARBA" id="ARBA00023163"/>
    </source>
</evidence>
<dbReference type="GO" id="GO:0003700">
    <property type="term" value="F:DNA-binding transcription factor activity"/>
    <property type="evidence" value="ECO:0007669"/>
    <property type="project" value="TreeGrafter"/>
</dbReference>
<gene>
    <name evidence="7" type="ORF">BCF44_109326</name>
</gene>
<dbReference type="PANTHER" id="PTHR30055:SF234">
    <property type="entry name" value="HTH-TYPE TRANSCRIPTIONAL REGULATOR BETI"/>
    <property type="match status" value="1"/>
</dbReference>
<dbReference type="OrthoDB" id="155497at2"/>
<sequence>MITVDWTDPGGEGLRERKKRQTRQLLTDTATEMFLDRGFDAVRVAEVAAACGVSEKTVYNYFPTKESLVVDHPDTAIATLRPALASAKSPVDAVLTVLAGELRAVASWLASQPDAVERFARFAALIDATPPLRAYQREMAGRLVGVIAEAIAARAGVPSDDPEPQIVAIALVGLWRVQFAALARYVDGRPASELVDAVTADVRRAADLLVGGLGGCDQLGITRS</sequence>
<feature type="DNA-binding region" description="H-T-H motif" evidence="4">
    <location>
        <begin position="43"/>
        <end position="62"/>
    </location>
</feature>
<comment type="caution">
    <text evidence="7">The sequence shown here is derived from an EMBL/GenBank/DDBJ whole genome shotgun (WGS) entry which is preliminary data.</text>
</comment>
<feature type="region of interest" description="Disordered" evidence="5">
    <location>
        <begin position="1"/>
        <end position="21"/>
    </location>
</feature>
<dbReference type="Pfam" id="PF00440">
    <property type="entry name" value="TetR_N"/>
    <property type="match status" value="1"/>
</dbReference>
<accession>A0A3E0HF25</accession>
<keyword evidence="2 4" id="KW-0238">DNA-binding</keyword>
<protein>
    <submittedName>
        <fullName evidence="7">AcrR family transcriptional regulator</fullName>
    </submittedName>
</protein>
<dbReference type="Proteomes" id="UP000256269">
    <property type="component" value="Unassembled WGS sequence"/>
</dbReference>
<dbReference type="AlphaFoldDB" id="A0A3E0HF25"/>
<dbReference type="InterPro" id="IPR050109">
    <property type="entry name" value="HTH-type_TetR-like_transc_reg"/>
</dbReference>
<reference evidence="7 8" key="1">
    <citation type="submission" date="2018-08" db="EMBL/GenBank/DDBJ databases">
        <title>Genomic Encyclopedia of Archaeal and Bacterial Type Strains, Phase II (KMG-II): from individual species to whole genera.</title>
        <authorList>
            <person name="Goeker M."/>
        </authorList>
    </citation>
    <scope>NUCLEOTIDE SEQUENCE [LARGE SCALE GENOMIC DNA]</scope>
    <source>
        <strain evidence="7 8">DSM 45791</strain>
    </source>
</reference>
<evidence type="ECO:0000313" key="7">
    <source>
        <dbReference type="EMBL" id="REH43783.1"/>
    </source>
</evidence>
<organism evidence="7 8">
    <name type="scientific">Kutzneria buriramensis</name>
    <dbReference type="NCBI Taxonomy" id="1045776"/>
    <lineage>
        <taxon>Bacteria</taxon>
        <taxon>Bacillati</taxon>
        <taxon>Actinomycetota</taxon>
        <taxon>Actinomycetes</taxon>
        <taxon>Pseudonocardiales</taxon>
        <taxon>Pseudonocardiaceae</taxon>
        <taxon>Kutzneria</taxon>
    </lineage>
</organism>
<dbReference type="Pfam" id="PF17754">
    <property type="entry name" value="TetR_C_14"/>
    <property type="match status" value="1"/>
</dbReference>
<keyword evidence="3" id="KW-0804">Transcription</keyword>
<feature type="domain" description="HTH tetR-type" evidence="6">
    <location>
        <begin position="20"/>
        <end position="80"/>
    </location>
</feature>
<dbReference type="InterPro" id="IPR041347">
    <property type="entry name" value="MftR_C"/>
</dbReference>
<name>A0A3E0HF25_9PSEU</name>
<evidence type="ECO:0000256" key="5">
    <source>
        <dbReference type="SAM" id="MobiDB-lite"/>
    </source>
</evidence>
<keyword evidence="1" id="KW-0805">Transcription regulation</keyword>
<dbReference type="EMBL" id="QUNO01000009">
    <property type="protein sequence ID" value="REH43783.1"/>
    <property type="molecule type" value="Genomic_DNA"/>
</dbReference>
<dbReference type="PANTHER" id="PTHR30055">
    <property type="entry name" value="HTH-TYPE TRANSCRIPTIONAL REGULATOR RUTR"/>
    <property type="match status" value="1"/>
</dbReference>
<dbReference type="InterPro" id="IPR001647">
    <property type="entry name" value="HTH_TetR"/>
</dbReference>
<proteinExistence type="predicted"/>
<evidence type="ECO:0000256" key="1">
    <source>
        <dbReference type="ARBA" id="ARBA00023015"/>
    </source>
</evidence>
<evidence type="ECO:0000256" key="4">
    <source>
        <dbReference type="PROSITE-ProRule" id="PRU00335"/>
    </source>
</evidence>
<dbReference type="Gene3D" id="1.10.10.60">
    <property type="entry name" value="Homeodomain-like"/>
    <property type="match status" value="1"/>
</dbReference>
<dbReference type="PROSITE" id="PS50977">
    <property type="entry name" value="HTH_TETR_2"/>
    <property type="match status" value="1"/>
</dbReference>